<evidence type="ECO:0000313" key="3">
    <source>
        <dbReference type="Proteomes" id="UP000182719"/>
    </source>
</evidence>
<evidence type="ECO:0000313" key="2">
    <source>
        <dbReference type="EMBL" id="SEM48063.1"/>
    </source>
</evidence>
<dbReference type="OrthoDB" id="5518109at2"/>
<dbReference type="Proteomes" id="UP000182719">
    <property type="component" value="Unassembled WGS sequence"/>
</dbReference>
<accession>A0A1H7YQ32</accession>
<dbReference type="AlphaFoldDB" id="A0A1H7YQ32"/>
<feature type="region of interest" description="Disordered" evidence="1">
    <location>
        <begin position="36"/>
        <end position="56"/>
    </location>
</feature>
<keyword evidence="3" id="KW-1185">Reference proteome</keyword>
<proteinExistence type="predicted"/>
<evidence type="ECO:0000256" key="1">
    <source>
        <dbReference type="SAM" id="MobiDB-lite"/>
    </source>
</evidence>
<gene>
    <name evidence="2" type="ORF">SAMN05444354_117106</name>
</gene>
<dbReference type="EMBL" id="FOAP01000017">
    <property type="protein sequence ID" value="SEM48063.1"/>
    <property type="molecule type" value="Genomic_DNA"/>
</dbReference>
<name>A0A1H7YQ32_STIAU</name>
<reference evidence="3" key="1">
    <citation type="submission" date="2016-10" db="EMBL/GenBank/DDBJ databases">
        <authorList>
            <person name="Varghese N."/>
            <person name="Submissions S."/>
        </authorList>
    </citation>
    <scope>NUCLEOTIDE SEQUENCE [LARGE SCALE GENOMIC DNA]</scope>
    <source>
        <strain evidence="3">DSM 17044</strain>
    </source>
</reference>
<dbReference type="RefSeq" id="WP_075009442.1">
    <property type="nucleotide sequence ID" value="NZ_FOAP01000017.1"/>
</dbReference>
<organism evidence="2 3">
    <name type="scientific">Stigmatella aurantiaca</name>
    <dbReference type="NCBI Taxonomy" id="41"/>
    <lineage>
        <taxon>Bacteria</taxon>
        <taxon>Pseudomonadati</taxon>
        <taxon>Myxococcota</taxon>
        <taxon>Myxococcia</taxon>
        <taxon>Myxococcales</taxon>
        <taxon>Cystobacterineae</taxon>
        <taxon>Archangiaceae</taxon>
        <taxon>Stigmatella</taxon>
    </lineage>
</organism>
<sequence length="106" mass="11988">MVCCIKKFHRAATESCGATAAEVAGVLNGIKVLNEDTHKESSQPAETATEAAKDGTDEGWKEHCRETYVLCRGQKKPRWVGDCHACFRYCEGQRQWPFDWCHPTKR</sequence>
<protein>
    <submittedName>
        <fullName evidence="2">Uncharacterized protein</fullName>
    </submittedName>
</protein>